<feature type="domain" description="RanBP2-type" evidence="12">
    <location>
        <begin position="250"/>
        <end position="281"/>
    </location>
</feature>
<name>A0AAD4RYR4_9MAGN</name>
<protein>
    <recommendedName>
        <fullName evidence="15">RNA-binding protein</fullName>
    </recommendedName>
</protein>
<comment type="similarity">
    <text evidence="2">Belongs to the RRM TET family.</text>
</comment>
<dbReference type="SUPFAM" id="SSF90209">
    <property type="entry name" value="Ran binding protein zinc finger-like"/>
    <property type="match status" value="2"/>
</dbReference>
<dbReference type="AlphaFoldDB" id="A0AAD4RYR4"/>
<dbReference type="PROSITE" id="PS50199">
    <property type="entry name" value="ZF_RANBP2_2"/>
    <property type="match status" value="3"/>
</dbReference>
<gene>
    <name evidence="13" type="ORF">MKW98_000645</name>
</gene>
<dbReference type="InterPro" id="IPR000504">
    <property type="entry name" value="RRM_dom"/>
</dbReference>
<feature type="region of interest" description="Disordered" evidence="10">
    <location>
        <begin position="177"/>
        <end position="199"/>
    </location>
</feature>
<evidence type="ECO:0000256" key="1">
    <source>
        <dbReference type="ARBA" id="ARBA00004123"/>
    </source>
</evidence>
<keyword evidence="6 8" id="KW-0694">RNA-binding</keyword>
<evidence type="ECO:0000256" key="6">
    <source>
        <dbReference type="ARBA" id="ARBA00022884"/>
    </source>
</evidence>
<comment type="caution">
    <text evidence="13">The sequence shown here is derived from an EMBL/GenBank/DDBJ whole genome shotgun (WGS) entry which is preliminary data.</text>
</comment>
<feature type="compositionally biased region" description="Basic and acidic residues" evidence="10">
    <location>
        <begin position="469"/>
        <end position="507"/>
    </location>
</feature>
<evidence type="ECO:0000259" key="12">
    <source>
        <dbReference type="PROSITE" id="PS50199"/>
    </source>
</evidence>
<feature type="region of interest" description="Disordered" evidence="10">
    <location>
        <begin position="301"/>
        <end position="507"/>
    </location>
</feature>
<dbReference type="PROSITE" id="PS50102">
    <property type="entry name" value="RRM"/>
    <property type="match status" value="1"/>
</dbReference>
<keyword evidence="4 9" id="KW-0863">Zinc-finger</keyword>
<keyword evidence="5" id="KW-0862">Zinc</keyword>
<feature type="region of interest" description="Disordered" evidence="10">
    <location>
        <begin position="54"/>
        <end position="73"/>
    </location>
</feature>
<dbReference type="InterPro" id="IPR035979">
    <property type="entry name" value="RBD_domain_sf"/>
</dbReference>
<organism evidence="13 14">
    <name type="scientific">Papaver atlanticum</name>
    <dbReference type="NCBI Taxonomy" id="357466"/>
    <lineage>
        <taxon>Eukaryota</taxon>
        <taxon>Viridiplantae</taxon>
        <taxon>Streptophyta</taxon>
        <taxon>Embryophyta</taxon>
        <taxon>Tracheophyta</taxon>
        <taxon>Spermatophyta</taxon>
        <taxon>Magnoliopsida</taxon>
        <taxon>Ranunculales</taxon>
        <taxon>Papaveraceae</taxon>
        <taxon>Papaveroideae</taxon>
        <taxon>Papaver</taxon>
    </lineage>
</organism>
<proteinExistence type="inferred from homology"/>
<dbReference type="Pfam" id="PF00641">
    <property type="entry name" value="Zn_ribbon_RanBP"/>
    <property type="match status" value="1"/>
</dbReference>
<dbReference type="Proteomes" id="UP001202328">
    <property type="component" value="Unassembled WGS sequence"/>
</dbReference>
<dbReference type="SMART" id="SM00360">
    <property type="entry name" value="RRM"/>
    <property type="match status" value="1"/>
</dbReference>
<feature type="domain" description="RanBP2-type" evidence="12">
    <location>
        <begin position="17"/>
        <end position="46"/>
    </location>
</feature>
<evidence type="ECO:0000256" key="3">
    <source>
        <dbReference type="ARBA" id="ARBA00022723"/>
    </source>
</evidence>
<sequence>MVNSSALKDVQISTIDASGEPWPDWRCLSCNNVNAGYRGKCNRCGNACHFGASGRSSGGGGRGRGRGADDSGPIPSVDTVYVSNLVAGTDELMLAKHFGSIGLIKEKNNRKLIKLYLNENNEPKGDATITYDDPEAALAAVDWFNLSKFKENVIEVSMAQYKRRVCNIGQQMNPVEDPIGVGGEGRGRGRVASGEAGPMVTAEQRASRELQVQHQRKRDWSCPNKRCGNVNLGFRDECKRCMRARPPVAIFGAYDWACSSCGYINMAKRTKCIICSADELDDNEGGVRGGRFRGYRELDEEEIKETRRRPRDAEQMRRSCFAEISRRKEQEREGTDKGKYRTRNHDNSESSKSRECDDHSSSRDYRLSWSRDRERDREERRKDPGRHYYHDRSRVHGHERDRGRHTERNMEERVSDQDRHGFRHYNDDGGMVHGHEGDRGRDRHRHRDRTRDYRRSRSRASDQNQYGFRHYDHDGSSVHGDERDRNLHRDGDGERDDYSRSKIDREH</sequence>
<evidence type="ECO:0008006" key="15">
    <source>
        <dbReference type="Google" id="ProtNLM"/>
    </source>
</evidence>
<evidence type="ECO:0000259" key="11">
    <source>
        <dbReference type="PROSITE" id="PS50102"/>
    </source>
</evidence>
<evidence type="ECO:0000256" key="5">
    <source>
        <dbReference type="ARBA" id="ARBA00022833"/>
    </source>
</evidence>
<accession>A0AAD4RYR4</accession>
<feature type="domain" description="RanBP2-type" evidence="12">
    <location>
        <begin position="216"/>
        <end position="247"/>
    </location>
</feature>
<feature type="compositionally biased region" description="Basic and acidic residues" evidence="10">
    <location>
        <begin position="324"/>
        <end position="427"/>
    </location>
</feature>
<dbReference type="PROSITE" id="PS01358">
    <property type="entry name" value="ZF_RANBP2_1"/>
    <property type="match status" value="2"/>
</dbReference>
<evidence type="ECO:0000256" key="4">
    <source>
        <dbReference type="ARBA" id="ARBA00022771"/>
    </source>
</evidence>
<feature type="domain" description="RRM" evidence="11">
    <location>
        <begin position="78"/>
        <end position="161"/>
    </location>
</feature>
<dbReference type="Pfam" id="PF00076">
    <property type="entry name" value="RRM_1"/>
    <property type="match status" value="1"/>
</dbReference>
<dbReference type="Gene3D" id="4.10.1060.10">
    <property type="entry name" value="Zinc finger, RanBP2-type"/>
    <property type="match status" value="2"/>
</dbReference>
<evidence type="ECO:0000256" key="9">
    <source>
        <dbReference type="PROSITE-ProRule" id="PRU00322"/>
    </source>
</evidence>
<keyword evidence="14" id="KW-1185">Reference proteome</keyword>
<dbReference type="SUPFAM" id="SSF54928">
    <property type="entry name" value="RNA-binding domain, RBD"/>
    <property type="match status" value="1"/>
</dbReference>
<dbReference type="SMART" id="SM00547">
    <property type="entry name" value="ZnF_RBZ"/>
    <property type="match status" value="3"/>
</dbReference>
<dbReference type="InterPro" id="IPR012677">
    <property type="entry name" value="Nucleotide-bd_a/b_plait_sf"/>
</dbReference>
<keyword evidence="7" id="KW-0539">Nucleus</keyword>
<dbReference type="GO" id="GO:0003723">
    <property type="term" value="F:RNA binding"/>
    <property type="evidence" value="ECO:0007669"/>
    <property type="project" value="UniProtKB-UniRule"/>
</dbReference>
<evidence type="ECO:0000256" key="8">
    <source>
        <dbReference type="PROSITE-ProRule" id="PRU00176"/>
    </source>
</evidence>
<dbReference type="GO" id="GO:0005634">
    <property type="term" value="C:nucleus"/>
    <property type="evidence" value="ECO:0007669"/>
    <property type="project" value="UniProtKB-SubCell"/>
</dbReference>
<dbReference type="GO" id="GO:0006355">
    <property type="term" value="P:regulation of DNA-templated transcription"/>
    <property type="evidence" value="ECO:0007669"/>
    <property type="project" value="InterPro"/>
</dbReference>
<dbReference type="InterPro" id="IPR034870">
    <property type="entry name" value="TET_fam"/>
</dbReference>
<evidence type="ECO:0000313" key="13">
    <source>
        <dbReference type="EMBL" id="KAI3843459.1"/>
    </source>
</evidence>
<evidence type="ECO:0000256" key="10">
    <source>
        <dbReference type="SAM" id="MobiDB-lite"/>
    </source>
</evidence>
<dbReference type="PANTHER" id="PTHR23238">
    <property type="entry name" value="RNA BINDING PROTEIN"/>
    <property type="match status" value="1"/>
</dbReference>
<dbReference type="InterPro" id="IPR001876">
    <property type="entry name" value="Znf_RanBP2"/>
</dbReference>
<keyword evidence="3" id="KW-0479">Metal-binding</keyword>
<comment type="subcellular location">
    <subcellularLocation>
        <location evidence="1">Nucleus</location>
    </subcellularLocation>
</comment>
<evidence type="ECO:0000256" key="2">
    <source>
        <dbReference type="ARBA" id="ARBA00008448"/>
    </source>
</evidence>
<reference evidence="13" key="1">
    <citation type="submission" date="2022-04" db="EMBL/GenBank/DDBJ databases">
        <title>A functionally conserved STORR gene fusion in Papaver species that diverged 16.8 million years ago.</title>
        <authorList>
            <person name="Catania T."/>
        </authorList>
    </citation>
    <scope>NUCLEOTIDE SEQUENCE</scope>
    <source>
        <strain evidence="13">S-188037</strain>
    </source>
</reference>
<dbReference type="InterPro" id="IPR036443">
    <property type="entry name" value="Znf_RanBP2_sf"/>
</dbReference>
<evidence type="ECO:0000313" key="14">
    <source>
        <dbReference type="Proteomes" id="UP001202328"/>
    </source>
</evidence>
<evidence type="ECO:0000256" key="7">
    <source>
        <dbReference type="ARBA" id="ARBA00023242"/>
    </source>
</evidence>
<dbReference type="Gene3D" id="3.30.70.330">
    <property type="match status" value="1"/>
</dbReference>
<dbReference type="GO" id="GO:0008270">
    <property type="term" value="F:zinc ion binding"/>
    <property type="evidence" value="ECO:0007669"/>
    <property type="project" value="UniProtKB-KW"/>
</dbReference>
<dbReference type="EMBL" id="JAJJMB010016935">
    <property type="protein sequence ID" value="KAI3843459.1"/>
    <property type="molecule type" value="Genomic_DNA"/>
</dbReference>